<dbReference type="GO" id="GO:0005886">
    <property type="term" value="C:plasma membrane"/>
    <property type="evidence" value="ECO:0007669"/>
    <property type="project" value="TreeGrafter"/>
</dbReference>
<evidence type="ECO:0000313" key="4">
    <source>
        <dbReference type="EMBL" id="BDG62269.1"/>
    </source>
</evidence>
<accession>A0AA35GBF3</accession>
<dbReference type="EMBL" id="AP025628">
    <property type="protein sequence ID" value="BDG62269.1"/>
    <property type="molecule type" value="Genomic_DNA"/>
</dbReference>
<evidence type="ECO:0000256" key="2">
    <source>
        <dbReference type="ARBA" id="ARBA00022840"/>
    </source>
</evidence>
<protein>
    <recommendedName>
        <fullName evidence="3">ABC transporter domain-containing protein</fullName>
    </recommendedName>
</protein>
<evidence type="ECO:0000259" key="3">
    <source>
        <dbReference type="PROSITE" id="PS50893"/>
    </source>
</evidence>
<dbReference type="InterPro" id="IPR027417">
    <property type="entry name" value="P-loop_NTPase"/>
</dbReference>
<gene>
    <name evidence="4" type="ORF">caldi_33590</name>
</gene>
<dbReference type="GO" id="GO:0022857">
    <property type="term" value="F:transmembrane transporter activity"/>
    <property type="evidence" value="ECO:0007669"/>
    <property type="project" value="TreeGrafter"/>
</dbReference>
<name>A0AA35GBF3_9FIRM</name>
<dbReference type="PROSITE" id="PS50893">
    <property type="entry name" value="ABC_TRANSPORTER_2"/>
    <property type="match status" value="1"/>
</dbReference>
<organism evidence="4 5">
    <name type="scientific">Caldinitratiruptor microaerophilus</name>
    <dbReference type="NCBI Taxonomy" id="671077"/>
    <lineage>
        <taxon>Bacteria</taxon>
        <taxon>Bacillati</taxon>
        <taxon>Bacillota</taxon>
        <taxon>Clostridia</taxon>
        <taxon>Eubacteriales</taxon>
        <taxon>Symbiobacteriaceae</taxon>
        <taxon>Caldinitratiruptor</taxon>
    </lineage>
</organism>
<evidence type="ECO:0000313" key="5">
    <source>
        <dbReference type="Proteomes" id="UP001163687"/>
    </source>
</evidence>
<keyword evidence="5" id="KW-1185">Reference proteome</keyword>
<dbReference type="AlphaFoldDB" id="A0AA35GBF3"/>
<dbReference type="PANTHER" id="PTHR24220">
    <property type="entry name" value="IMPORT ATP-BINDING PROTEIN"/>
    <property type="match status" value="1"/>
</dbReference>
<feature type="domain" description="ABC transporter" evidence="3">
    <location>
        <begin position="6"/>
        <end position="237"/>
    </location>
</feature>
<evidence type="ECO:0000256" key="1">
    <source>
        <dbReference type="ARBA" id="ARBA00022741"/>
    </source>
</evidence>
<dbReference type="InterPro" id="IPR017871">
    <property type="entry name" value="ABC_transporter-like_CS"/>
</dbReference>
<keyword evidence="1" id="KW-0547">Nucleotide-binding</keyword>
<dbReference type="Proteomes" id="UP001163687">
    <property type="component" value="Chromosome"/>
</dbReference>
<dbReference type="InterPro" id="IPR003439">
    <property type="entry name" value="ABC_transporter-like_ATP-bd"/>
</dbReference>
<proteinExistence type="predicted"/>
<dbReference type="Gene3D" id="3.40.50.300">
    <property type="entry name" value="P-loop containing nucleotide triphosphate hydrolases"/>
    <property type="match status" value="1"/>
</dbReference>
<dbReference type="PANTHER" id="PTHR24220:SF684">
    <property type="entry name" value="FE(3+) IONS IMPORT ATP-BINDING PROTEIN FBPC"/>
    <property type="match status" value="1"/>
</dbReference>
<keyword evidence="2" id="KW-0067">ATP-binding</keyword>
<reference evidence="4" key="1">
    <citation type="submission" date="2022-03" db="EMBL/GenBank/DDBJ databases">
        <title>Complete genome sequence of Caldinitratiruptor microaerophilus.</title>
        <authorList>
            <person name="Mukaiyama R."/>
            <person name="Nishiyama T."/>
            <person name="Ueda K."/>
        </authorList>
    </citation>
    <scope>NUCLEOTIDE SEQUENCE</scope>
    <source>
        <strain evidence="4">JCM 16183</strain>
    </source>
</reference>
<dbReference type="InterPro" id="IPR015854">
    <property type="entry name" value="ABC_transpr_LolD-like"/>
</dbReference>
<dbReference type="GO" id="GO:0005524">
    <property type="term" value="F:ATP binding"/>
    <property type="evidence" value="ECO:0007669"/>
    <property type="project" value="UniProtKB-KW"/>
</dbReference>
<dbReference type="KEGG" id="cmic:caldi_33590"/>
<dbReference type="Pfam" id="PF00005">
    <property type="entry name" value="ABC_tran"/>
    <property type="match status" value="1"/>
</dbReference>
<dbReference type="GO" id="GO:0016887">
    <property type="term" value="F:ATP hydrolysis activity"/>
    <property type="evidence" value="ECO:0007669"/>
    <property type="project" value="InterPro"/>
</dbReference>
<dbReference type="PROSITE" id="PS00211">
    <property type="entry name" value="ABC_TRANSPORTER_1"/>
    <property type="match status" value="1"/>
</dbReference>
<dbReference type="SMART" id="SM00382">
    <property type="entry name" value="AAA"/>
    <property type="match status" value="1"/>
</dbReference>
<sequence>MTPPILAAYGLRLVREGRAVLDIPSLEVREGEVLAVIGPNGAGKTSLLLSLALLLPAEMDYRFGGRPVRLPQESLALRRQMAVVFQEPLLLDTTVLENVVLPQRLRGVPRAEARSRAEEWLERLGVSHLARRHAHGLSGGEAQRVSLARALVTRPRVLFLDEPFASLDVVTRGDLLRDLPALLRAVGATALFVTHDFTEIPPIADRVAVLSGGRLVQIGTPREVFTRPAGELVSRLVRHAADLVRALGGDPAHGSGAAEVH</sequence>
<dbReference type="RefSeq" id="WP_264842862.1">
    <property type="nucleotide sequence ID" value="NZ_AP025628.1"/>
</dbReference>
<dbReference type="SUPFAM" id="SSF52540">
    <property type="entry name" value="P-loop containing nucleoside triphosphate hydrolases"/>
    <property type="match status" value="1"/>
</dbReference>
<dbReference type="InterPro" id="IPR003593">
    <property type="entry name" value="AAA+_ATPase"/>
</dbReference>